<evidence type="ECO:0000313" key="1">
    <source>
        <dbReference type="EMBL" id="GAA0163794.1"/>
    </source>
</evidence>
<protein>
    <submittedName>
        <fullName evidence="1">Uncharacterized protein</fullName>
    </submittedName>
</protein>
<dbReference type="EMBL" id="BAABME010004850">
    <property type="protein sequence ID" value="GAA0163794.1"/>
    <property type="molecule type" value="Genomic_DNA"/>
</dbReference>
<name>A0AAV3QJ54_LITER</name>
<organism evidence="1 2">
    <name type="scientific">Lithospermum erythrorhizon</name>
    <name type="common">Purple gromwell</name>
    <name type="synonym">Lithospermum officinale var. erythrorhizon</name>
    <dbReference type="NCBI Taxonomy" id="34254"/>
    <lineage>
        <taxon>Eukaryota</taxon>
        <taxon>Viridiplantae</taxon>
        <taxon>Streptophyta</taxon>
        <taxon>Embryophyta</taxon>
        <taxon>Tracheophyta</taxon>
        <taxon>Spermatophyta</taxon>
        <taxon>Magnoliopsida</taxon>
        <taxon>eudicotyledons</taxon>
        <taxon>Gunneridae</taxon>
        <taxon>Pentapetalae</taxon>
        <taxon>asterids</taxon>
        <taxon>lamiids</taxon>
        <taxon>Boraginales</taxon>
        <taxon>Boraginaceae</taxon>
        <taxon>Boraginoideae</taxon>
        <taxon>Lithospermeae</taxon>
        <taxon>Lithospermum</taxon>
    </lineage>
</organism>
<dbReference type="AlphaFoldDB" id="A0AAV3QJ54"/>
<sequence>MSTGLTYRCVTSGGKRDTGAVTLEPNQQLLQWPVQDTDLSATCHVFTFNGLHQDIVVFDQYQVGRCGATRLCDWVLFDSNIGYYIGNHFQIAYTWIHN</sequence>
<evidence type="ECO:0000313" key="2">
    <source>
        <dbReference type="Proteomes" id="UP001454036"/>
    </source>
</evidence>
<accession>A0AAV3QJ54</accession>
<gene>
    <name evidence="1" type="ORF">LIER_19577</name>
</gene>
<keyword evidence="2" id="KW-1185">Reference proteome</keyword>
<reference evidence="1 2" key="1">
    <citation type="submission" date="2024-01" db="EMBL/GenBank/DDBJ databases">
        <title>The complete chloroplast genome sequence of Lithospermum erythrorhizon: insights into the phylogenetic relationship among Boraginaceae species and the maternal lineages of purple gromwells.</title>
        <authorList>
            <person name="Okada T."/>
            <person name="Watanabe K."/>
        </authorList>
    </citation>
    <scope>NUCLEOTIDE SEQUENCE [LARGE SCALE GENOMIC DNA]</scope>
</reference>
<dbReference type="Proteomes" id="UP001454036">
    <property type="component" value="Unassembled WGS sequence"/>
</dbReference>
<comment type="caution">
    <text evidence="1">The sequence shown here is derived from an EMBL/GenBank/DDBJ whole genome shotgun (WGS) entry which is preliminary data.</text>
</comment>
<proteinExistence type="predicted"/>